<dbReference type="AlphaFoldDB" id="A0A8S1TZK6"/>
<evidence type="ECO:0000313" key="1">
    <source>
        <dbReference type="EMBL" id="CAD8156897.1"/>
    </source>
</evidence>
<evidence type="ECO:0000313" key="2">
    <source>
        <dbReference type="Proteomes" id="UP000683925"/>
    </source>
</evidence>
<accession>A0A8S1TZK6</accession>
<reference evidence="1" key="1">
    <citation type="submission" date="2021-01" db="EMBL/GenBank/DDBJ databases">
        <authorList>
            <consortium name="Genoscope - CEA"/>
            <person name="William W."/>
        </authorList>
    </citation>
    <scope>NUCLEOTIDE SEQUENCE</scope>
</reference>
<sequence>MIDLQIYFQELTDESLLIETNQKIFETQYIQIVPFLRDKVEITALTQLDDYSKIYDFVNENLKNTIQRYYTSEDEEFIQYTQFKNNNTSLGSNNQIIIIGIDRNVHSSLTTLSYMIDSFKHHQSTTIAQITSFWQRLVFNLQFIHTTLISNQLFFLDVAQPENLRSDSTPDIYHL</sequence>
<organism evidence="1 2">
    <name type="scientific">Paramecium octaurelia</name>
    <dbReference type="NCBI Taxonomy" id="43137"/>
    <lineage>
        <taxon>Eukaryota</taxon>
        <taxon>Sar</taxon>
        <taxon>Alveolata</taxon>
        <taxon>Ciliophora</taxon>
        <taxon>Intramacronucleata</taxon>
        <taxon>Oligohymenophorea</taxon>
        <taxon>Peniculida</taxon>
        <taxon>Parameciidae</taxon>
        <taxon>Paramecium</taxon>
    </lineage>
</organism>
<protein>
    <submittedName>
        <fullName evidence="1">Uncharacterized protein</fullName>
    </submittedName>
</protein>
<dbReference type="Proteomes" id="UP000683925">
    <property type="component" value="Unassembled WGS sequence"/>
</dbReference>
<comment type="caution">
    <text evidence="1">The sequence shown here is derived from an EMBL/GenBank/DDBJ whole genome shotgun (WGS) entry which is preliminary data.</text>
</comment>
<keyword evidence="2" id="KW-1185">Reference proteome</keyword>
<proteinExistence type="predicted"/>
<name>A0A8S1TZK6_PAROT</name>
<gene>
    <name evidence="1" type="ORF">POCTA_138.1.T0330019</name>
</gene>
<dbReference type="EMBL" id="CAJJDP010000033">
    <property type="protein sequence ID" value="CAD8156897.1"/>
    <property type="molecule type" value="Genomic_DNA"/>
</dbReference>